<dbReference type="OrthoDB" id="273452at2759"/>
<dbReference type="GO" id="GO:0004622">
    <property type="term" value="F:phosphatidylcholine lysophospholipase activity"/>
    <property type="evidence" value="ECO:0007669"/>
    <property type="project" value="TreeGrafter"/>
</dbReference>
<keyword evidence="2" id="KW-0443">Lipid metabolism</keyword>
<feature type="domain" description="DUF676" evidence="4">
    <location>
        <begin position="8"/>
        <end position="209"/>
    </location>
</feature>
<evidence type="ECO:0000259" key="4">
    <source>
        <dbReference type="Pfam" id="PF05057"/>
    </source>
</evidence>
<evidence type="ECO:0000256" key="2">
    <source>
        <dbReference type="ARBA" id="ARBA00022963"/>
    </source>
</evidence>
<name>A0A086TA33_HAPC1</name>
<comment type="caution">
    <text evidence="5">The sequence shown here is derived from an EMBL/GenBank/DDBJ whole genome shotgun (WGS) entry which is preliminary data.</text>
</comment>
<dbReference type="Gene3D" id="3.40.50.1820">
    <property type="entry name" value="alpha/beta hydrolase"/>
    <property type="match status" value="1"/>
</dbReference>
<dbReference type="GO" id="GO:0016042">
    <property type="term" value="P:lipid catabolic process"/>
    <property type="evidence" value="ECO:0007669"/>
    <property type="project" value="UniProtKB-KW"/>
</dbReference>
<evidence type="ECO:0000256" key="3">
    <source>
        <dbReference type="SAM" id="Phobius"/>
    </source>
</evidence>
<keyword evidence="3" id="KW-1133">Transmembrane helix</keyword>
<feature type="transmembrane region" description="Helical" evidence="3">
    <location>
        <begin position="268"/>
        <end position="291"/>
    </location>
</feature>
<keyword evidence="3" id="KW-0472">Membrane</keyword>
<dbReference type="PANTHER" id="PTHR12482">
    <property type="entry name" value="LIPASE ROG1-RELATED-RELATED"/>
    <property type="match status" value="1"/>
</dbReference>
<dbReference type="HOGENOM" id="CLU_027968_1_1_1"/>
<reference evidence="6" key="1">
    <citation type="journal article" date="2014" name="Genome Announc.">
        <title>Genome sequence and annotation of Acremonium chrysogenum, producer of the beta-lactam antibiotic cephalosporin C.</title>
        <authorList>
            <person name="Terfehr D."/>
            <person name="Dahlmann T.A."/>
            <person name="Specht T."/>
            <person name="Zadra I."/>
            <person name="Kuernsteiner H."/>
            <person name="Kueck U."/>
        </authorList>
    </citation>
    <scope>NUCLEOTIDE SEQUENCE [LARGE SCALE GENOMIC DNA]</scope>
    <source>
        <strain evidence="6">ATCC 11550 / CBS 779.69 / DSM 880 / IAM 14645 / JCM 23072 / IMI 49137</strain>
    </source>
</reference>
<dbReference type="EMBL" id="JPKY01000022">
    <property type="protein sequence ID" value="KFH46215.1"/>
    <property type="molecule type" value="Genomic_DNA"/>
</dbReference>
<evidence type="ECO:0000256" key="1">
    <source>
        <dbReference type="ARBA" id="ARBA00007920"/>
    </source>
</evidence>
<dbReference type="SUPFAM" id="SSF53474">
    <property type="entry name" value="alpha/beta-Hydrolases"/>
    <property type="match status" value="1"/>
</dbReference>
<proteinExistence type="inferred from homology"/>
<dbReference type="InterPro" id="IPR007751">
    <property type="entry name" value="DUF676_lipase-like"/>
</dbReference>
<dbReference type="InterPro" id="IPR029058">
    <property type="entry name" value="AB_hydrolase_fold"/>
</dbReference>
<evidence type="ECO:0000313" key="5">
    <source>
        <dbReference type="EMBL" id="KFH46215.1"/>
    </source>
</evidence>
<protein>
    <submittedName>
        <fullName evidence="5">Putative lipase-like protein</fullName>
    </submittedName>
</protein>
<dbReference type="AlphaFoldDB" id="A0A086TA33"/>
<dbReference type="Pfam" id="PF05057">
    <property type="entry name" value="DUF676"/>
    <property type="match status" value="1"/>
</dbReference>
<dbReference type="GO" id="GO:0047372">
    <property type="term" value="F:monoacylglycerol lipase activity"/>
    <property type="evidence" value="ECO:0007669"/>
    <property type="project" value="TreeGrafter"/>
</dbReference>
<comment type="similarity">
    <text evidence="1">Belongs to the putative lipase ROG1 family.</text>
</comment>
<organism evidence="5 6">
    <name type="scientific">Hapsidospora chrysogenum (strain ATCC 11550 / CBS 779.69 / DSM 880 / IAM 14645 / JCM 23072 / IMI 49137)</name>
    <name type="common">Acremonium chrysogenum</name>
    <dbReference type="NCBI Taxonomy" id="857340"/>
    <lineage>
        <taxon>Eukaryota</taxon>
        <taxon>Fungi</taxon>
        <taxon>Dikarya</taxon>
        <taxon>Ascomycota</taxon>
        <taxon>Pezizomycotina</taxon>
        <taxon>Sordariomycetes</taxon>
        <taxon>Hypocreomycetidae</taxon>
        <taxon>Hypocreales</taxon>
        <taxon>Bionectriaceae</taxon>
        <taxon>Hapsidospora</taxon>
    </lineage>
</organism>
<evidence type="ECO:0000313" key="6">
    <source>
        <dbReference type="Proteomes" id="UP000029964"/>
    </source>
</evidence>
<accession>A0A086TA33</accession>
<dbReference type="GO" id="GO:0005811">
    <property type="term" value="C:lipid droplet"/>
    <property type="evidence" value="ECO:0007669"/>
    <property type="project" value="TreeGrafter"/>
</dbReference>
<keyword evidence="6" id="KW-1185">Reference proteome</keyword>
<keyword evidence="3" id="KW-0812">Transmembrane</keyword>
<keyword evidence="2" id="KW-0442">Lipid degradation</keyword>
<dbReference type="PANTHER" id="PTHR12482:SF65">
    <property type="entry name" value="ESTERASE, PUTATIVE (AFU_ORTHOLOGUE AFUA_3G12320)-RELATED"/>
    <property type="match status" value="1"/>
</dbReference>
<sequence length="439" mass="49855">MSYTGGSPKAEHLCVLVHGLWGNPDHMRNIAKGLREKFPPEELYLLLAKRNSGSFTYDGIERGGERVCAEIQEEMRLIEQRGGKITKLSIVGYSLGGLVSRYAVGLLHAKGILDTVECMNFTTFASPHLGVRTPLKGWHNHVWNVLGARTLSMSGRQLFIIDKFRDTGRPLLSVLADPKSIFMSGLRRFKRHSLYTNIVNDRSAVYYTTAIEKTDPYKNIDSLNINFLEGFGDVILDPTNPFGPRRMVPDPASFSSVTKSSIMWLKRIPFMLALAIFVPVGVMAFLLNSVIQTVRSSSRIKLHEDGKAGLDVHEYRVPLWITEMREEVEHVFGALNSSQTQEHLAIGDDDDEDGDEMEEHRARMKRERRMSMPMQPTLALAPCQFEMIDALHSVRWRKYPVWIHKVGHSHAAMIVRMDKPSFSEGYVVLRHFVNDEFLI</sequence>
<dbReference type="Proteomes" id="UP000029964">
    <property type="component" value="Unassembled WGS sequence"/>
</dbReference>
<gene>
    <name evidence="5" type="ORF">ACRE_030010</name>
</gene>
<dbReference type="InterPro" id="IPR044294">
    <property type="entry name" value="Lipase-like"/>
</dbReference>